<evidence type="ECO:0000313" key="1">
    <source>
        <dbReference type="EMBL" id="MFC6069624.1"/>
    </source>
</evidence>
<sequence>MPRTHDGREVGSDSAEWRLDCEARRLLQLAGYRCIDAQGRCRTISPRRHRQQYLARVQATRGSVERERLASLAVRQWIANPPSQPAEDASR</sequence>
<dbReference type="Proteomes" id="UP001596115">
    <property type="component" value="Unassembled WGS sequence"/>
</dbReference>
<comment type="caution">
    <text evidence="1">The sequence shown here is derived from an EMBL/GenBank/DDBJ whole genome shotgun (WGS) entry which is preliminary data.</text>
</comment>
<dbReference type="EMBL" id="JBHRFL010000010">
    <property type="protein sequence ID" value="MFC6069624.1"/>
    <property type="molecule type" value="Genomic_DNA"/>
</dbReference>
<proteinExistence type="predicted"/>
<dbReference type="RefSeq" id="WP_043451685.1">
    <property type="nucleotide sequence ID" value="NZ_JAWISJ010000002.1"/>
</dbReference>
<reference evidence="1 2" key="1">
    <citation type="submission" date="2024-09" db="EMBL/GenBank/DDBJ databases">
        <title>Whole genome analysis of Stenotrophomonas geniculata MK-1, and its biological control impact on peanut foliage fungus diseases.</title>
        <authorList>
            <person name="Ahsan T."/>
        </authorList>
    </citation>
    <scope>NUCLEOTIDE SEQUENCE [LARGE SCALE GENOMIC DNA]</scope>
    <source>
        <strain evidence="1 2">MK-1</strain>
    </source>
</reference>
<accession>A0ABW1MZT6</accession>
<gene>
    <name evidence="1" type="ORF">ACFLLB_08590</name>
</gene>
<name>A0ABW1MZT6_9GAMM</name>
<evidence type="ECO:0000313" key="2">
    <source>
        <dbReference type="Proteomes" id="UP001596115"/>
    </source>
</evidence>
<protein>
    <submittedName>
        <fullName evidence="1">Uncharacterized protein</fullName>
    </submittedName>
</protein>
<keyword evidence="2" id="KW-1185">Reference proteome</keyword>
<organism evidence="1 2">
    <name type="scientific">Stenotrophomonas geniculata</name>
    <dbReference type="NCBI Taxonomy" id="86188"/>
    <lineage>
        <taxon>Bacteria</taxon>
        <taxon>Pseudomonadati</taxon>
        <taxon>Pseudomonadota</taxon>
        <taxon>Gammaproteobacteria</taxon>
        <taxon>Lysobacterales</taxon>
        <taxon>Lysobacteraceae</taxon>
        <taxon>Stenotrophomonas</taxon>
    </lineage>
</organism>